<dbReference type="OrthoDB" id="284186at2"/>
<dbReference type="EMBL" id="CP042425">
    <property type="protein sequence ID" value="QEL14513.1"/>
    <property type="molecule type" value="Genomic_DNA"/>
</dbReference>
<evidence type="ECO:0000313" key="3">
    <source>
        <dbReference type="EMBL" id="QEL14513.1"/>
    </source>
</evidence>
<dbReference type="RefSeq" id="WP_149109402.1">
    <property type="nucleotide sequence ID" value="NZ_CP042425.1"/>
</dbReference>
<sequence>MMRRRLLLSVLLTSLAATGCLFKNQRNSIAKPTPPLPSPLAKAQPPKPVLPVAAPTPSPATTAANTLPDESEYKAVPIPAPPQPVAEIIPTAARSAEPSADTSDDEKKRLLERLREKRDERREERAKDAPKLPSATTPKDAPPKAAAAPADGLTVAKQVYALAYAKYEKLNDYEVHMVRREVVGGKETPTEEIQFQYRKQPFSVYMKNIGENGKGREVLYVEGKFDGLMHVVTGQGDNRLIGAGFKTSLRPDSSMATAKSRHKITEAGAGNMLVKLDKAIKSAEAGRSAIKSLGTVQRKDQPTPVDGIEIPIAAGDDSTLPKGGKWTLYFDLKSDSPGYGNLAVQVTTDEKDREVEYYCFTNWKVPANLTDADFHPDRLGAKKK</sequence>
<keyword evidence="2" id="KW-0732">Signal</keyword>
<organism evidence="3 4">
    <name type="scientific">Limnoglobus roseus</name>
    <dbReference type="NCBI Taxonomy" id="2598579"/>
    <lineage>
        <taxon>Bacteria</taxon>
        <taxon>Pseudomonadati</taxon>
        <taxon>Planctomycetota</taxon>
        <taxon>Planctomycetia</taxon>
        <taxon>Gemmatales</taxon>
        <taxon>Gemmataceae</taxon>
        <taxon>Limnoglobus</taxon>
    </lineage>
</organism>
<dbReference type="InterPro" id="IPR011465">
    <property type="entry name" value="DUF1571"/>
</dbReference>
<evidence type="ECO:0000256" key="2">
    <source>
        <dbReference type="SAM" id="SignalP"/>
    </source>
</evidence>
<evidence type="ECO:0000256" key="1">
    <source>
        <dbReference type="SAM" id="MobiDB-lite"/>
    </source>
</evidence>
<proteinExistence type="predicted"/>
<feature type="compositionally biased region" description="Pro residues" evidence="1">
    <location>
        <begin position="45"/>
        <end position="58"/>
    </location>
</feature>
<evidence type="ECO:0008006" key="5">
    <source>
        <dbReference type="Google" id="ProtNLM"/>
    </source>
</evidence>
<dbReference type="PROSITE" id="PS51257">
    <property type="entry name" value="PROKAR_LIPOPROTEIN"/>
    <property type="match status" value="1"/>
</dbReference>
<feature type="chain" id="PRO_5022813534" description="DUF1571 domain-containing protein" evidence="2">
    <location>
        <begin position="20"/>
        <end position="384"/>
    </location>
</feature>
<dbReference type="AlphaFoldDB" id="A0A5C1A8J4"/>
<feature type="region of interest" description="Disordered" evidence="1">
    <location>
        <begin position="115"/>
        <end position="148"/>
    </location>
</feature>
<evidence type="ECO:0000313" key="4">
    <source>
        <dbReference type="Proteomes" id="UP000324974"/>
    </source>
</evidence>
<dbReference type="Proteomes" id="UP000324974">
    <property type="component" value="Chromosome"/>
</dbReference>
<name>A0A5C1A8J4_9BACT</name>
<keyword evidence="4" id="KW-1185">Reference proteome</keyword>
<feature type="signal peptide" evidence="2">
    <location>
        <begin position="1"/>
        <end position="19"/>
    </location>
</feature>
<gene>
    <name evidence="3" type="ORF">PX52LOC_01403</name>
</gene>
<feature type="compositionally biased region" description="Basic and acidic residues" evidence="1">
    <location>
        <begin position="115"/>
        <end position="130"/>
    </location>
</feature>
<dbReference type="Pfam" id="PF07608">
    <property type="entry name" value="DUF1571"/>
    <property type="match status" value="1"/>
</dbReference>
<feature type="region of interest" description="Disordered" evidence="1">
    <location>
        <begin position="27"/>
        <end position="83"/>
    </location>
</feature>
<reference evidence="4" key="1">
    <citation type="submission" date="2019-08" db="EMBL/GenBank/DDBJ databases">
        <title>Limnoglobus roseus gen. nov., sp. nov., a novel freshwater planctomycete with a giant genome from the family Gemmataceae.</title>
        <authorList>
            <person name="Kulichevskaya I.S."/>
            <person name="Naumoff D.G."/>
            <person name="Miroshnikov K."/>
            <person name="Ivanova A."/>
            <person name="Philippov D.A."/>
            <person name="Hakobyan A."/>
            <person name="Rijpstra I.C."/>
            <person name="Sinninghe Damste J.S."/>
            <person name="Liesack W."/>
            <person name="Dedysh S.N."/>
        </authorList>
    </citation>
    <scope>NUCLEOTIDE SEQUENCE [LARGE SCALE GENOMIC DNA]</scope>
    <source>
        <strain evidence="4">PX52</strain>
    </source>
</reference>
<dbReference type="KEGG" id="lrs:PX52LOC_01403"/>
<accession>A0A5C1A8J4</accession>
<protein>
    <recommendedName>
        <fullName evidence="5">DUF1571 domain-containing protein</fullName>
    </recommendedName>
</protein>
<feature type="compositionally biased region" description="Low complexity" evidence="1">
    <location>
        <begin position="59"/>
        <end position="68"/>
    </location>
</feature>
<feature type="compositionally biased region" description="Low complexity" evidence="1">
    <location>
        <begin position="135"/>
        <end position="148"/>
    </location>
</feature>